<dbReference type="InterPro" id="IPR008984">
    <property type="entry name" value="SMAD_FHA_dom_sf"/>
</dbReference>
<dbReference type="InterPro" id="IPR017441">
    <property type="entry name" value="Protein_kinase_ATP_BS"/>
</dbReference>
<dbReference type="OrthoDB" id="4062651at2759"/>
<dbReference type="PANTHER" id="PTHR48016:SF56">
    <property type="entry name" value="MAPKK KINASE"/>
    <property type="match status" value="1"/>
</dbReference>
<dbReference type="Proteomes" id="UP000481858">
    <property type="component" value="Unassembled WGS sequence"/>
</dbReference>
<name>A0A7C8INP5_9PEZI</name>
<dbReference type="SMART" id="SM00220">
    <property type="entry name" value="S_TKc"/>
    <property type="match status" value="1"/>
</dbReference>
<dbReference type="InterPro" id="IPR008271">
    <property type="entry name" value="Ser/Thr_kinase_AS"/>
</dbReference>
<dbReference type="GO" id="GO:0005524">
    <property type="term" value="F:ATP binding"/>
    <property type="evidence" value="ECO:0007669"/>
    <property type="project" value="UniProtKB-UniRule"/>
</dbReference>
<keyword evidence="11" id="KW-1185">Reference proteome</keyword>
<evidence type="ECO:0000256" key="7">
    <source>
        <dbReference type="ARBA" id="ARBA00048130"/>
    </source>
</evidence>
<dbReference type="Pfam" id="PF00069">
    <property type="entry name" value="Pkinase"/>
    <property type="match status" value="1"/>
</dbReference>
<evidence type="ECO:0000259" key="9">
    <source>
        <dbReference type="PROSITE" id="PS50011"/>
    </source>
</evidence>
<keyword evidence="5 8" id="KW-0067">ATP-binding</keyword>
<comment type="catalytic activity">
    <reaction evidence="6">
        <text>L-threonyl-[protein] + ATP = O-phospho-L-threonyl-[protein] + ADP + H(+)</text>
        <dbReference type="Rhea" id="RHEA:46608"/>
        <dbReference type="Rhea" id="RHEA-COMP:11060"/>
        <dbReference type="Rhea" id="RHEA-COMP:11605"/>
        <dbReference type="ChEBI" id="CHEBI:15378"/>
        <dbReference type="ChEBI" id="CHEBI:30013"/>
        <dbReference type="ChEBI" id="CHEBI:30616"/>
        <dbReference type="ChEBI" id="CHEBI:61977"/>
        <dbReference type="ChEBI" id="CHEBI:456216"/>
        <dbReference type="EC" id="2.7.11.24"/>
    </reaction>
    <physiologicalReaction direction="left-to-right" evidence="6">
        <dbReference type="Rhea" id="RHEA:46609"/>
    </physiologicalReaction>
</comment>
<comment type="caution">
    <text evidence="10">The sequence shown here is derived from an EMBL/GenBank/DDBJ whole genome shotgun (WGS) entry which is preliminary data.</text>
</comment>
<gene>
    <name evidence="10" type="ORF">GQX73_g5203</name>
</gene>
<evidence type="ECO:0000256" key="5">
    <source>
        <dbReference type="ARBA" id="ARBA00022840"/>
    </source>
</evidence>
<dbReference type="AlphaFoldDB" id="A0A7C8INP5"/>
<evidence type="ECO:0000313" key="11">
    <source>
        <dbReference type="Proteomes" id="UP000481858"/>
    </source>
</evidence>
<evidence type="ECO:0000256" key="2">
    <source>
        <dbReference type="ARBA" id="ARBA00022679"/>
    </source>
</evidence>
<feature type="domain" description="Protein kinase" evidence="9">
    <location>
        <begin position="202"/>
        <end position="452"/>
    </location>
</feature>
<evidence type="ECO:0000256" key="3">
    <source>
        <dbReference type="ARBA" id="ARBA00022741"/>
    </source>
</evidence>
<dbReference type="GO" id="GO:0004707">
    <property type="term" value="F:MAP kinase activity"/>
    <property type="evidence" value="ECO:0007669"/>
    <property type="project" value="UniProtKB-EC"/>
</dbReference>
<dbReference type="SUPFAM" id="SSF49879">
    <property type="entry name" value="SMAD/FHA domain"/>
    <property type="match status" value="1"/>
</dbReference>
<evidence type="ECO:0000256" key="8">
    <source>
        <dbReference type="PROSITE-ProRule" id="PRU10141"/>
    </source>
</evidence>
<dbReference type="PROSITE" id="PS00108">
    <property type="entry name" value="PROTEIN_KINASE_ST"/>
    <property type="match status" value="1"/>
</dbReference>
<dbReference type="PANTHER" id="PTHR48016">
    <property type="entry name" value="MAP KINASE KINASE KINASE SSK2-RELATED-RELATED"/>
    <property type="match status" value="1"/>
</dbReference>
<sequence>MPRPHPHPLAVFSLKPTNQRAYDVLAHPNNEHLVSRLKSGELVLDVGHVSSLSGNSSTLATMGRDADITIPGASISKIHCSFEIDPTTNIVMFWDRSHNQSCQVFGEIATPFGYTRARKVVVNDEINTEIGIGGEKRNLISFQLQWHCKPSGTMEKVKDRQLGTLEQHQRLARTIDESATMASTQIQTRIHTIGDQSRIRYHPLNEPLGRGEFGSVEKVIDIDTGRLMALKSLTRPVGSAERAKFLALVKSEVENLSRLNHPHIVDYITFECLDDINFHIFTGLKQGNLESLIENVRDSRINSQVAKAVLDQMLQALDFLSTQNVIHRDVKPRNILYTGNSGDFSFQLSDFGLSSSTLIKNTISGSPIFMAPEIMEGGSQTHKVDVWSLFVTTLWTLDTDDFRQRSRECENYEDVRTMVLSRVLRVFEIEEMARVNPNERASAAQMLVKHFNGYGLSTPLSQVLVHDNSQACTSAETVPALTRKFSSQLKRKGLWRRAILQDRFRVGKGLCINSKTTLIDHLAATRKRVGRQIQGGANLRSFLG</sequence>
<dbReference type="Gene3D" id="1.10.510.10">
    <property type="entry name" value="Transferase(Phosphotransferase) domain 1"/>
    <property type="match status" value="1"/>
</dbReference>
<organism evidence="10 11">
    <name type="scientific">Xylaria multiplex</name>
    <dbReference type="NCBI Taxonomy" id="323545"/>
    <lineage>
        <taxon>Eukaryota</taxon>
        <taxon>Fungi</taxon>
        <taxon>Dikarya</taxon>
        <taxon>Ascomycota</taxon>
        <taxon>Pezizomycotina</taxon>
        <taxon>Sordariomycetes</taxon>
        <taxon>Xylariomycetidae</taxon>
        <taxon>Xylariales</taxon>
        <taxon>Xylariaceae</taxon>
        <taxon>Xylaria</taxon>
    </lineage>
</organism>
<dbReference type="InterPro" id="IPR050538">
    <property type="entry name" value="MAP_kinase_kinase_kinase"/>
</dbReference>
<dbReference type="EMBL" id="WUBL01000052">
    <property type="protein sequence ID" value="KAF2968349.1"/>
    <property type="molecule type" value="Genomic_DNA"/>
</dbReference>
<comment type="catalytic activity">
    <reaction evidence="7">
        <text>L-seryl-[protein] + ATP = O-phospho-L-seryl-[protein] + ADP + H(+)</text>
        <dbReference type="Rhea" id="RHEA:17989"/>
        <dbReference type="Rhea" id="RHEA-COMP:9863"/>
        <dbReference type="Rhea" id="RHEA-COMP:11604"/>
        <dbReference type="ChEBI" id="CHEBI:15378"/>
        <dbReference type="ChEBI" id="CHEBI:29999"/>
        <dbReference type="ChEBI" id="CHEBI:30616"/>
        <dbReference type="ChEBI" id="CHEBI:83421"/>
        <dbReference type="ChEBI" id="CHEBI:456216"/>
        <dbReference type="EC" id="2.7.11.24"/>
    </reaction>
    <physiologicalReaction direction="left-to-right" evidence="7">
        <dbReference type="Rhea" id="RHEA:17990"/>
    </physiologicalReaction>
</comment>
<dbReference type="EC" id="2.7.11.24" evidence="1"/>
<evidence type="ECO:0000256" key="6">
    <source>
        <dbReference type="ARBA" id="ARBA00047919"/>
    </source>
</evidence>
<keyword evidence="4" id="KW-0418">Kinase</keyword>
<evidence type="ECO:0000256" key="4">
    <source>
        <dbReference type="ARBA" id="ARBA00022777"/>
    </source>
</evidence>
<keyword evidence="2" id="KW-0808">Transferase</keyword>
<feature type="binding site" evidence="8">
    <location>
        <position position="231"/>
    </location>
    <ligand>
        <name>ATP</name>
        <dbReference type="ChEBI" id="CHEBI:30616"/>
    </ligand>
</feature>
<dbReference type="PROSITE" id="PS50011">
    <property type="entry name" value="PROTEIN_KINASE_DOM"/>
    <property type="match status" value="1"/>
</dbReference>
<keyword evidence="3 8" id="KW-0547">Nucleotide-binding</keyword>
<dbReference type="InParanoid" id="A0A7C8INP5"/>
<reference evidence="10 11" key="1">
    <citation type="submission" date="2019-12" db="EMBL/GenBank/DDBJ databases">
        <title>Draft genome sequence of the ascomycete Xylaria multiplex DSM 110363.</title>
        <authorList>
            <person name="Buettner E."/>
            <person name="Kellner H."/>
        </authorList>
    </citation>
    <scope>NUCLEOTIDE SEQUENCE [LARGE SCALE GENOMIC DNA]</scope>
    <source>
        <strain evidence="10 11">DSM 110363</strain>
    </source>
</reference>
<protein>
    <recommendedName>
        <fullName evidence="1">mitogen-activated protein kinase</fullName>
        <ecNumber evidence="1">2.7.11.24</ecNumber>
    </recommendedName>
</protein>
<evidence type="ECO:0000313" key="10">
    <source>
        <dbReference type="EMBL" id="KAF2968349.1"/>
    </source>
</evidence>
<proteinExistence type="predicted"/>
<dbReference type="PROSITE" id="PS00107">
    <property type="entry name" value="PROTEIN_KINASE_ATP"/>
    <property type="match status" value="1"/>
</dbReference>
<evidence type="ECO:0000256" key="1">
    <source>
        <dbReference type="ARBA" id="ARBA00012411"/>
    </source>
</evidence>
<accession>A0A7C8INP5</accession>
<dbReference type="InterPro" id="IPR000719">
    <property type="entry name" value="Prot_kinase_dom"/>
</dbReference>
<dbReference type="InterPro" id="IPR011009">
    <property type="entry name" value="Kinase-like_dom_sf"/>
</dbReference>
<dbReference type="SUPFAM" id="SSF56112">
    <property type="entry name" value="Protein kinase-like (PK-like)"/>
    <property type="match status" value="1"/>
</dbReference>